<evidence type="ECO:0000259" key="5">
    <source>
        <dbReference type="Pfam" id="PF04085"/>
    </source>
</evidence>
<dbReference type="GO" id="GO:0008360">
    <property type="term" value="P:regulation of cell shape"/>
    <property type="evidence" value="ECO:0007669"/>
    <property type="project" value="UniProtKB-KW"/>
</dbReference>
<dbReference type="Proteomes" id="UP000292347">
    <property type="component" value="Unassembled WGS sequence"/>
</dbReference>
<accession>A0A4Q2IQV7</accession>
<keyword evidence="7" id="KW-1185">Reference proteome</keyword>
<dbReference type="GO" id="GO:0005886">
    <property type="term" value="C:plasma membrane"/>
    <property type="evidence" value="ECO:0007669"/>
    <property type="project" value="TreeGrafter"/>
</dbReference>
<dbReference type="InterPro" id="IPR042177">
    <property type="entry name" value="Cell/Rod_1"/>
</dbReference>
<evidence type="ECO:0000313" key="6">
    <source>
        <dbReference type="EMBL" id="RXZ32176.1"/>
    </source>
</evidence>
<dbReference type="InterPro" id="IPR055342">
    <property type="entry name" value="MreC_beta-barrel_core"/>
</dbReference>
<dbReference type="Gene3D" id="2.40.10.350">
    <property type="entry name" value="Rod shape-determining protein MreC, domain 2"/>
    <property type="match status" value="1"/>
</dbReference>
<dbReference type="PANTHER" id="PTHR34138">
    <property type="entry name" value="CELL SHAPE-DETERMINING PROTEIN MREC"/>
    <property type="match status" value="1"/>
</dbReference>
<dbReference type="PANTHER" id="PTHR34138:SF1">
    <property type="entry name" value="CELL SHAPE-DETERMINING PROTEIN MREC"/>
    <property type="match status" value="1"/>
</dbReference>
<gene>
    <name evidence="6" type="ORF">EO081_13475</name>
</gene>
<proteinExistence type="inferred from homology"/>
<evidence type="ECO:0000256" key="4">
    <source>
        <dbReference type="ARBA" id="ARBA00032089"/>
    </source>
</evidence>
<feature type="domain" description="Rod shape-determining protein MreC beta-barrel core" evidence="5">
    <location>
        <begin position="136"/>
        <end position="262"/>
    </location>
</feature>
<evidence type="ECO:0000256" key="1">
    <source>
        <dbReference type="ARBA" id="ARBA00009369"/>
    </source>
</evidence>
<comment type="caution">
    <text evidence="6">The sequence shown here is derived from an EMBL/GenBank/DDBJ whole genome shotgun (WGS) entry which is preliminary data.</text>
</comment>
<dbReference type="Gene3D" id="2.40.10.340">
    <property type="entry name" value="Rod shape-determining protein MreC, domain 1"/>
    <property type="match status" value="1"/>
</dbReference>
<sequence length="305" mass="32157">MAPQRDRRPGFSRRAQYGLFLGYVAAAAGALIAAALLLLSTFHPAGFAAARGVVREGTAPVSLGLRHVRDFLASGPAAVAEHFQTASDNRRLLAQRKQDEALVQRARLLVRENARLRRLLEVRELPVEAVATARLVSSSASSTRRYAVLAAGYHQGVRSGQPVRGPEGLLGRVVETSANTARVVLLTDPDSVIPVRRTRDGLPAIASGRGDGFVDVRSANVANAPFLAGDIFVTSGIGGIYPPGIPVARVLQNARDTATSRVFAQPDRSDFALVLRTFLPPLPPPAAFPAPAASPVPAPAPDAVP</sequence>
<name>A0A4Q2IQV7_9SPHN</name>
<dbReference type="AlphaFoldDB" id="A0A4Q2IQV7"/>
<keyword evidence="3" id="KW-0133">Cell shape</keyword>
<dbReference type="Pfam" id="PF04085">
    <property type="entry name" value="MreC"/>
    <property type="match status" value="1"/>
</dbReference>
<evidence type="ECO:0000313" key="7">
    <source>
        <dbReference type="Proteomes" id="UP000292347"/>
    </source>
</evidence>
<evidence type="ECO:0000256" key="2">
    <source>
        <dbReference type="ARBA" id="ARBA00013855"/>
    </source>
</evidence>
<reference evidence="6 7" key="1">
    <citation type="submission" date="2019-01" db="EMBL/GenBank/DDBJ databases">
        <title>Sphingomonas mucosissima sp. nov. and Sphingomonas desiccabilis sp. nov., from biological soil crusts in the Colorado Plateau, USA.</title>
        <authorList>
            <person name="Zhu D."/>
        </authorList>
    </citation>
    <scope>NUCLEOTIDE SEQUENCE [LARGE SCALE GENOMIC DNA]</scope>
    <source>
        <strain evidence="6 7">CP1D</strain>
    </source>
</reference>
<protein>
    <recommendedName>
        <fullName evidence="2">Cell shape-determining protein MreC</fullName>
    </recommendedName>
    <alternativeName>
        <fullName evidence="4">Cell shape protein MreC</fullName>
    </alternativeName>
</protein>
<dbReference type="RefSeq" id="WP_129342387.1">
    <property type="nucleotide sequence ID" value="NZ_JACIDD010000002.1"/>
</dbReference>
<comment type="similarity">
    <text evidence="1">Belongs to the MreC family.</text>
</comment>
<dbReference type="EMBL" id="SDPT01000002">
    <property type="protein sequence ID" value="RXZ32176.1"/>
    <property type="molecule type" value="Genomic_DNA"/>
</dbReference>
<organism evidence="6 7">
    <name type="scientific">Sphingomonas desiccabilis</name>
    <dbReference type="NCBI Taxonomy" id="429134"/>
    <lineage>
        <taxon>Bacteria</taxon>
        <taxon>Pseudomonadati</taxon>
        <taxon>Pseudomonadota</taxon>
        <taxon>Alphaproteobacteria</taxon>
        <taxon>Sphingomonadales</taxon>
        <taxon>Sphingomonadaceae</taxon>
        <taxon>Sphingomonas</taxon>
    </lineage>
</organism>
<evidence type="ECO:0000256" key="3">
    <source>
        <dbReference type="ARBA" id="ARBA00022960"/>
    </source>
</evidence>
<dbReference type="InterPro" id="IPR042175">
    <property type="entry name" value="Cell/Rod_MreC_2"/>
</dbReference>
<dbReference type="InterPro" id="IPR007221">
    <property type="entry name" value="MreC"/>
</dbReference>
<dbReference type="OrthoDB" id="8478127at2"/>